<dbReference type="Proteomes" id="UP000101205">
    <property type="component" value="Genome"/>
</dbReference>
<evidence type="ECO:0000256" key="1">
    <source>
        <dbReference type="SAM" id="Phobius"/>
    </source>
</evidence>
<gene>
    <name evidence="2" type="primary">C</name>
</gene>
<organismHost>
    <name type="scientific">Pan troglodytes</name>
    <name type="common">Chimpanzee</name>
    <dbReference type="NCBI Taxonomy" id="9598"/>
</organismHost>
<keyword evidence="1" id="KW-1133">Transmembrane helix</keyword>
<reference evidence="2" key="1">
    <citation type="submission" date="2016-05" db="EMBL/GenBank/DDBJ databases">
        <title>HBV sub-genotypes in Malaysia.</title>
        <authorList>
            <person name="Chook J.B."/>
            <person name="Tan C.H."/>
            <person name="Tee K.K."/>
            <person name="Ngeow Y.F."/>
            <person name="Mohamed R."/>
        </authorList>
    </citation>
    <scope>NUCLEOTIDE SEQUENCE [LARGE SCALE GENOMIC DNA]</scope>
    <source>
        <strain evidence="2">CH039</strain>
    </source>
</reference>
<proteinExistence type="predicted"/>
<organism evidence="2">
    <name type="scientific">Hepatitis B virus</name>
    <name type="common">HBV</name>
    <dbReference type="NCBI Taxonomy" id="10407"/>
    <lineage>
        <taxon>Viruses</taxon>
        <taxon>Riboviria</taxon>
        <taxon>Pararnavirae</taxon>
        <taxon>Artverviricota</taxon>
        <taxon>Revtraviricetes</taxon>
        <taxon>Blubervirales</taxon>
        <taxon>Hepadnaviridae</taxon>
        <taxon>Orthohepadnavirus</taxon>
        <taxon>Orthohepadnavirus hominoidei</taxon>
    </lineage>
</organism>
<keyword evidence="1" id="KW-0812">Transmembrane</keyword>
<name>A0A1B1ACE2_HBV</name>
<keyword evidence="1" id="KW-0472">Membrane</keyword>
<protein>
    <submittedName>
        <fullName evidence="2">Truncated precore/core protein</fullName>
    </submittedName>
</protein>
<organismHost>
    <name type="scientific">Homo sapiens</name>
    <name type="common">Human</name>
    <dbReference type="NCBI Taxonomy" id="9606"/>
</organismHost>
<evidence type="ECO:0000313" key="2">
    <source>
        <dbReference type="EMBL" id="ANP44222.1"/>
    </source>
</evidence>
<dbReference type="EMBL" id="KX276834">
    <property type="protein sequence ID" value="ANP44222.1"/>
    <property type="molecule type" value="Genomic_DNA"/>
</dbReference>
<sequence>MQLFHLCLTSHVHVLLFKPPSCALGGFRAWTLTRIKNLELLRSYSLFCLLTSFLLFGISSTPPLLCIGRP</sequence>
<feature type="transmembrane region" description="Helical" evidence="1">
    <location>
        <begin position="44"/>
        <end position="67"/>
    </location>
</feature>
<accession>A0A1B1ACE2</accession>